<evidence type="ECO:0000256" key="7">
    <source>
        <dbReference type="SAM" id="Coils"/>
    </source>
</evidence>
<dbReference type="SMART" id="SM00184">
    <property type="entry name" value="RING"/>
    <property type="match status" value="1"/>
</dbReference>
<evidence type="ECO:0000256" key="8">
    <source>
        <dbReference type="SAM" id="MobiDB-lite"/>
    </source>
</evidence>
<feature type="coiled-coil region" evidence="7">
    <location>
        <begin position="217"/>
        <end position="319"/>
    </location>
</feature>
<evidence type="ECO:0000313" key="13">
    <source>
        <dbReference type="Proteomes" id="UP000606274"/>
    </source>
</evidence>
<dbReference type="PROSITE" id="PS50119">
    <property type="entry name" value="ZF_BBOX"/>
    <property type="match status" value="1"/>
</dbReference>
<feature type="compositionally biased region" description="Basic and acidic residues" evidence="8">
    <location>
        <begin position="464"/>
        <end position="480"/>
    </location>
</feature>
<dbReference type="SMART" id="SM00589">
    <property type="entry name" value="PRY"/>
    <property type="match status" value="1"/>
</dbReference>
<dbReference type="InterPro" id="IPR058030">
    <property type="entry name" value="TRIM8/14/16/25/29/45/65_CC"/>
</dbReference>
<keyword evidence="1" id="KW-0399">Innate immunity</keyword>
<dbReference type="PANTHER" id="PTHR25465">
    <property type="entry name" value="B-BOX DOMAIN CONTAINING"/>
    <property type="match status" value="1"/>
</dbReference>
<keyword evidence="4" id="KW-0862">Zinc</keyword>
<dbReference type="InterPro" id="IPR000315">
    <property type="entry name" value="Znf_B-box"/>
</dbReference>
<dbReference type="PROSITE" id="PS50089">
    <property type="entry name" value="ZF_RING_2"/>
    <property type="match status" value="1"/>
</dbReference>
<organism evidence="12 13">
    <name type="scientific">Silurus meridionalis</name>
    <name type="common">Southern catfish</name>
    <name type="synonym">Silurus soldatovi meridionalis</name>
    <dbReference type="NCBI Taxonomy" id="175797"/>
    <lineage>
        <taxon>Eukaryota</taxon>
        <taxon>Metazoa</taxon>
        <taxon>Chordata</taxon>
        <taxon>Craniata</taxon>
        <taxon>Vertebrata</taxon>
        <taxon>Euteleostomi</taxon>
        <taxon>Actinopterygii</taxon>
        <taxon>Neopterygii</taxon>
        <taxon>Teleostei</taxon>
        <taxon>Ostariophysi</taxon>
        <taxon>Siluriformes</taxon>
        <taxon>Siluridae</taxon>
        <taxon>Silurus</taxon>
    </lineage>
</organism>
<dbReference type="PROSITE" id="PS00518">
    <property type="entry name" value="ZF_RING_1"/>
    <property type="match status" value="1"/>
</dbReference>
<evidence type="ECO:0000259" key="10">
    <source>
        <dbReference type="PROSITE" id="PS50119"/>
    </source>
</evidence>
<dbReference type="Gene3D" id="3.30.160.60">
    <property type="entry name" value="Classic Zinc Finger"/>
    <property type="match status" value="1"/>
</dbReference>
<dbReference type="InterPro" id="IPR001870">
    <property type="entry name" value="B30.2/SPRY"/>
</dbReference>
<evidence type="ECO:0000259" key="11">
    <source>
        <dbReference type="PROSITE" id="PS50188"/>
    </source>
</evidence>
<keyword evidence="13" id="KW-1185">Reference proteome</keyword>
<evidence type="ECO:0000256" key="1">
    <source>
        <dbReference type="ARBA" id="ARBA00022588"/>
    </source>
</evidence>
<proteinExistence type="predicted"/>
<feature type="domain" description="B box-type" evidence="10">
    <location>
        <begin position="172"/>
        <end position="212"/>
    </location>
</feature>
<evidence type="ECO:0000313" key="12">
    <source>
        <dbReference type="EMBL" id="KAF7711879.1"/>
    </source>
</evidence>
<dbReference type="CDD" id="cd19802">
    <property type="entry name" value="Bbox1_TRIM8-like"/>
    <property type="match status" value="1"/>
</dbReference>
<evidence type="ECO:0000256" key="4">
    <source>
        <dbReference type="ARBA" id="ARBA00022833"/>
    </source>
</evidence>
<protein>
    <recommendedName>
        <fullName evidence="14">E3 ubiquitin/ISG15 ligase TRIM25-like</fullName>
    </recommendedName>
</protein>
<evidence type="ECO:0000259" key="9">
    <source>
        <dbReference type="PROSITE" id="PS50089"/>
    </source>
</evidence>
<dbReference type="InterPro" id="IPR051051">
    <property type="entry name" value="E3_ubiq-ligase_TRIM/RNF"/>
</dbReference>
<feature type="compositionally biased region" description="Polar residues" evidence="8">
    <location>
        <begin position="587"/>
        <end position="606"/>
    </location>
</feature>
<feature type="compositionally biased region" description="Basic and acidic residues" evidence="8">
    <location>
        <begin position="624"/>
        <end position="633"/>
    </location>
</feature>
<feature type="domain" description="B30.2/SPRY" evidence="11">
    <location>
        <begin position="736"/>
        <end position="933"/>
    </location>
</feature>
<evidence type="ECO:0000256" key="2">
    <source>
        <dbReference type="ARBA" id="ARBA00022723"/>
    </source>
</evidence>
<dbReference type="InterPro" id="IPR013320">
    <property type="entry name" value="ConA-like_dom_sf"/>
</dbReference>
<evidence type="ECO:0000256" key="5">
    <source>
        <dbReference type="ARBA" id="ARBA00022859"/>
    </source>
</evidence>
<dbReference type="InterPro" id="IPR043136">
    <property type="entry name" value="B30.2/SPRY_sf"/>
</dbReference>
<dbReference type="PRINTS" id="PR01407">
    <property type="entry name" value="BUTYPHLNCDUF"/>
</dbReference>
<dbReference type="Pfam" id="PF00622">
    <property type="entry name" value="SPRY"/>
    <property type="match status" value="1"/>
</dbReference>
<dbReference type="GO" id="GO:0008270">
    <property type="term" value="F:zinc ion binding"/>
    <property type="evidence" value="ECO:0007669"/>
    <property type="project" value="UniProtKB-KW"/>
</dbReference>
<dbReference type="OrthoDB" id="6270329at2759"/>
<feature type="region of interest" description="Disordered" evidence="8">
    <location>
        <begin position="412"/>
        <end position="725"/>
    </location>
</feature>
<sequence>MSRLWTEEQFNCPVCLDLPFEPVTIPCGHSYCMECITDFWDSERKKTGSCSCPECRQNFDPRPRLCRNTMLAEAVEQLRVGNLSSKARESIRDARRAAAAASERSARDGGGRVPSGRQLPASSAPCGRCVEPRAAVKTCLTCMASFCEDHLKPHETQAKLKSHELIAPTADLTQKICPEHKYLQEFYCRSCQTYICWLCTSNQHKEHESVSTQAERAEKQKTLLAVQTENLQKLQDRERELKDMKKVLETLKCSSVTASEETETVLDELQRSVQRLADLIQQVMSTSGQEKINESKQVVDKLEMEIRQLRKKDSDLKDLVTCQDNIYFLRTYQCLCSPELSELGSVTANLETSFDPVRNIISDLREKVENMCNQELEKINKSVFNTTAFTITDRQSGQKPGILKLFSAIGGKTSSSRTQAGPPPLPSVSVRGPAERATNSPRPRASYNREEREQANNRSVSSLRPRERQRREEREQEREIQSTARSQSRQNSSTNKDEADTSGVQSLRQSTHRRENQEQADTWSLSSVRSRGRQRRDESETANGEVQGSQKVQDTAMTKQQPEKQSDTWSLSSVRSRGRQRRDESETANGEVQGSQKVQDTAMTKQQPERQSDTWSLSSIRSIRGREKKEENKTANADVQSQQQMAPVRQQPERQSDRWSLSSLLPKNRKKRQESVKQATPIQQEIESPQDQWGNQTEVNPGIFLDSPSSDSSFTPAFPTSPSFSLPPALREIDIDSIQAPEPRNRDEFLQYACDLTFDPNTAHRRLVLSEDDTKATLHTAAQSYPDVPERFDSWTQILSLQPISSTRCYWEVEWRGRGSSVGVASASMPRKGADAKAGLGYNNQSWSLELSDMFCAAMHANQKQEISVTYCPRVGVFLNQEEESLSFYGVDDVLMHLHTFHSVSCSQPLFAAFGVGSGVGVGLDFAMGNFSASTDSIKICSI</sequence>
<dbReference type="InterPro" id="IPR017907">
    <property type="entry name" value="Znf_RING_CS"/>
</dbReference>
<feature type="compositionally biased region" description="Polar residues" evidence="8">
    <location>
        <begin position="541"/>
        <end position="560"/>
    </location>
</feature>
<name>A0A8T0BXS7_SILME</name>
<evidence type="ECO:0008006" key="14">
    <source>
        <dbReference type="Google" id="ProtNLM"/>
    </source>
</evidence>
<dbReference type="EMBL" id="JABFDY010000001">
    <property type="protein sequence ID" value="KAF7711879.1"/>
    <property type="molecule type" value="Genomic_DNA"/>
</dbReference>
<accession>A0A8T0BXS7</accession>
<keyword evidence="7" id="KW-0175">Coiled coil</keyword>
<feature type="compositionally biased region" description="Polar residues" evidence="8">
    <location>
        <begin position="481"/>
        <end position="494"/>
    </location>
</feature>
<dbReference type="Pfam" id="PF25600">
    <property type="entry name" value="TRIM_CC"/>
    <property type="match status" value="1"/>
</dbReference>
<dbReference type="Pfam" id="PF13765">
    <property type="entry name" value="PRY"/>
    <property type="match status" value="1"/>
</dbReference>
<feature type="compositionally biased region" description="Polar residues" evidence="8">
    <location>
        <begin position="519"/>
        <end position="529"/>
    </location>
</feature>
<feature type="region of interest" description="Disordered" evidence="8">
    <location>
        <begin position="98"/>
        <end position="126"/>
    </location>
</feature>
<comment type="caution">
    <text evidence="12">The sequence shown here is derived from an EMBL/GenBank/DDBJ whole genome shotgun (WGS) entry which is preliminary data.</text>
</comment>
<dbReference type="InterPro" id="IPR003877">
    <property type="entry name" value="SPRY_dom"/>
</dbReference>
<feature type="compositionally biased region" description="Polar residues" evidence="8">
    <location>
        <begin position="676"/>
        <end position="699"/>
    </location>
</feature>
<dbReference type="SMART" id="SM00336">
    <property type="entry name" value="BBOX"/>
    <property type="match status" value="1"/>
</dbReference>
<dbReference type="SUPFAM" id="SSF57850">
    <property type="entry name" value="RING/U-box"/>
    <property type="match status" value="1"/>
</dbReference>
<dbReference type="InterPro" id="IPR001841">
    <property type="entry name" value="Znf_RING"/>
</dbReference>
<dbReference type="Proteomes" id="UP000606274">
    <property type="component" value="Unassembled WGS sequence"/>
</dbReference>
<dbReference type="SUPFAM" id="SSF49899">
    <property type="entry name" value="Concanavalin A-like lectins/glucanases"/>
    <property type="match status" value="1"/>
</dbReference>
<evidence type="ECO:0000256" key="3">
    <source>
        <dbReference type="ARBA" id="ARBA00022771"/>
    </source>
</evidence>
<dbReference type="Gene3D" id="4.10.830.40">
    <property type="match status" value="1"/>
</dbReference>
<dbReference type="InterPro" id="IPR013083">
    <property type="entry name" value="Znf_RING/FYVE/PHD"/>
</dbReference>
<keyword evidence="5" id="KW-0391">Immunity</keyword>
<keyword evidence="2" id="KW-0479">Metal-binding</keyword>
<feature type="domain" description="RING-type" evidence="9">
    <location>
        <begin position="12"/>
        <end position="56"/>
    </location>
</feature>
<feature type="compositionally biased region" description="Polar residues" evidence="8">
    <location>
        <begin position="634"/>
        <end position="645"/>
    </location>
</feature>
<dbReference type="Gene3D" id="2.60.120.920">
    <property type="match status" value="1"/>
</dbReference>
<dbReference type="InterPro" id="IPR006574">
    <property type="entry name" value="PRY"/>
</dbReference>
<dbReference type="PANTHER" id="PTHR25465:SF12">
    <property type="entry name" value="E3 UBIQUITIN_ISG15 LIGASE TRIM25 ISOFORM X1"/>
    <property type="match status" value="1"/>
</dbReference>
<keyword evidence="3 6" id="KW-0863">Zinc-finger</keyword>
<feature type="compositionally biased region" description="Low complexity" evidence="8">
    <location>
        <begin position="704"/>
        <end position="725"/>
    </location>
</feature>
<reference evidence="12" key="1">
    <citation type="submission" date="2020-08" db="EMBL/GenBank/DDBJ databases">
        <title>Chromosome-level assembly of Southern catfish (Silurus meridionalis) provides insights into visual adaptation to the nocturnal and benthic lifestyles.</title>
        <authorList>
            <person name="Zhang Y."/>
            <person name="Wang D."/>
            <person name="Peng Z."/>
        </authorList>
    </citation>
    <scope>NUCLEOTIDE SEQUENCE</scope>
    <source>
        <strain evidence="12">SWU-2019-XX</strain>
        <tissue evidence="12">Muscle</tissue>
    </source>
</reference>
<dbReference type="GO" id="GO:0005737">
    <property type="term" value="C:cytoplasm"/>
    <property type="evidence" value="ECO:0007669"/>
    <property type="project" value="UniProtKB-ARBA"/>
</dbReference>
<evidence type="ECO:0000256" key="6">
    <source>
        <dbReference type="PROSITE-ProRule" id="PRU00024"/>
    </source>
</evidence>
<dbReference type="InterPro" id="IPR003879">
    <property type="entry name" value="Butyrophylin_SPRY"/>
</dbReference>
<dbReference type="AlphaFoldDB" id="A0A8T0BXS7"/>
<gene>
    <name evidence="12" type="ORF">HF521_000890</name>
</gene>
<dbReference type="Pfam" id="PF00643">
    <property type="entry name" value="zf-B_box"/>
    <property type="match status" value="1"/>
</dbReference>
<dbReference type="PROSITE" id="PS50188">
    <property type="entry name" value="B302_SPRY"/>
    <property type="match status" value="1"/>
</dbReference>
<dbReference type="SMART" id="SM00449">
    <property type="entry name" value="SPRY"/>
    <property type="match status" value="1"/>
</dbReference>
<dbReference type="CDD" id="cd19769">
    <property type="entry name" value="Bbox2_TRIM16-like"/>
    <property type="match status" value="1"/>
</dbReference>
<dbReference type="SUPFAM" id="SSF57845">
    <property type="entry name" value="B-box zinc-binding domain"/>
    <property type="match status" value="1"/>
</dbReference>
<dbReference type="GO" id="GO:0045087">
    <property type="term" value="P:innate immune response"/>
    <property type="evidence" value="ECO:0007669"/>
    <property type="project" value="UniProtKB-KW"/>
</dbReference>
<dbReference type="Gene3D" id="3.30.40.10">
    <property type="entry name" value="Zinc/RING finger domain, C3HC4 (zinc finger)"/>
    <property type="match status" value="1"/>
</dbReference>
<dbReference type="Pfam" id="PF15227">
    <property type="entry name" value="zf-C3HC4_4"/>
    <property type="match status" value="1"/>
</dbReference>